<keyword evidence="1" id="KW-0319">Glycerol metabolism</keyword>
<dbReference type="InterPro" id="IPR036390">
    <property type="entry name" value="WH_DNA-bd_sf"/>
</dbReference>
<evidence type="ECO:0000256" key="5">
    <source>
        <dbReference type="ARBA" id="ARBA00058938"/>
    </source>
</evidence>
<dbReference type="FunFam" id="1.10.10.10:FF:000056">
    <property type="entry name" value="IclR family transcriptional regulator"/>
    <property type="match status" value="1"/>
</dbReference>
<dbReference type="Gene3D" id="1.10.10.10">
    <property type="entry name" value="Winged helix-like DNA-binding domain superfamily/Winged helix DNA-binding domain"/>
    <property type="match status" value="1"/>
</dbReference>
<dbReference type="GO" id="GO:0003700">
    <property type="term" value="F:DNA-binding transcription factor activity"/>
    <property type="evidence" value="ECO:0007669"/>
    <property type="project" value="TreeGrafter"/>
</dbReference>
<dbReference type="OrthoDB" id="3734039at2"/>
<evidence type="ECO:0000313" key="12">
    <source>
        <dbReference type="Proteomes" id="UP000279336"/>
    </source>
</evidence>
<dbReference type="PANTHER" id="PTHR30136">
    <property type="entry name" value="HELIX-TURN-HELIX TRANSCRIPTIONAL REGULATOR, ICLR FAMILY"/>
    <property type="match status" value="1"/>
</dbReference>
<dbReference type="Pfam" id="PF09339">
    <property type="entry name" value="HTH_IclR"/>
    <property type="match status" value="1"/>
</dbReference>
<proteinExistence type="predicted"/>
<dbReference type="AlphaFoldDB" id="A0A383S2C0"/>
<dbReference type="InterPro" id="IPR036388">
    <property type="entry name" value="WH-like_DNA-bd_sf"/>
</dbReference>
<evidence type="ECO:0000313" key="9">
    <source>
        <dbReference type="EMBL" id="RLP12820.1"/>
    </source>
</evidence>
<dbReference type="GO" id="GO:0045892">
    <property type="term" value="P:negative regulation of DNA-templated transcription"/>
    <property type="evidence" value="ECO:0007669"/>
    <property type="project" value="TreeGrafter"/>
</dbReference>
<evidence type="ECO:0000313" key="11">
    <source>
        <dbReference type="Proteomes" id="UP000263928"/>
    </source>
</evidence>
<keyword evidence="11" id="KW-1185">Reference proteome</keyword>
<keyword evidence="3" id="KW-0238">DNA-binding</keyword>
<reference evidence="10" key="2">
    <citation type="submission" date="2018-08" db="EMBL/GenBank/DDBJ databases">
        <authorList>
            <person name="Ferrada E.E."/>
            <person name="Latorre B.A."/>
        </authorList>
    </citation>
    <scope>NUCLEOTIDE SEQUENCE [LARGE SCALE GENOMIC DNA]</scope>
    <source>
        <strain evidence="10">Propionibacterium_australiense1</strain>
    </source>
</reference>
<reference evidence="9 12" key="3">
    <citation type="submission" date="2018-10" db="EMBL/GenBank/DDBJ databases">
        <title>Propionibacterium australiense Genome Sequencing and Assembly.</title>
        <authorList>
            <person name="Bernier A.-M."/>
            <person name="Bernard K."/>
        </authorList>
    </citation>
    <scope>NUCLEOTIDE SEQUENCE [LARGE SCALE GENOMIC DNA]</scope>
    <source>
        <strain evidence="9 12">NML98A078</strain>
    </source>
</reference>
<keyword evidence="2" id="KW-0805">Transcription regulation</keyword>
<feature type="domain" description="IclR-ED" evidence="8">
    <location>
        <begin position="77"/>
        <end position="255"/>
    </location>
</feature>
<dbReference type="PROSITE" id="PS51077">
    <property type="entry name" value="HTH_ICLR"/>
    <property type="match status" value="1"/>
</dbReference>
<reference evidence="11" key="1">
    <citation type="submission" date="2018-08" db="EMBL/GenBank/DDBJ databases">
        <authorList>
            <person name="Hornung B."/>
        </authorList>
    </citation>
    <scope>NUCLEOTIDE SEQUENCE [LARGE SCALE GENOMIC DNA]</scope>
</reference>
<protein>
    <recommendedName>
        <fullName evidence="6">Glycerol operon regulatory protein</fullName>
    </recommendedName>
</protein>
<dbReference type="PANTHER" id="PTHR30136:SF24">
    <property type="entry name" value="HTH-TYPE TRANSCRIPTIONAL REPRESSOR ALLR"/>
    <property type="match status" value="1"/>
</dbReference>
<evidence type="ECO:0000259" key="7">
    <source>
        <dbReference type="PROSITE" id="PS51077"/>
    </source>
</evidence>
<dbReference type="GO" id="GO:0003677">
    <property type="term" value="F:DNA binding"/>
    <property type="evidence" value="ECO:0007669"/>
    <property type="project" value="UniProtKB-KW"/>
</dbReference>
<dbReference type="SUPFAM" id="SSF55781">
    <property type="entry name" value="GAF domain-like"/>
    <property type="match status" value="1"/>
</dbReference>
<dbReference type="Proteomes" id="UP000279336">
    <property type="component" value="Unassembled WGS sequence"/>
</dbReference>
<sequence length="255" mass="27934">MTSIHDAAGGVRDVKSAGRAIELLEFLADRQANPPRLNEMAQALGAPRSSVYAILKTLQARGWVQADGSEGYSLGIRALITGTSYIDADPHVRIVRPLLTDLATQFDETFHLGRIDADKIVYLVTQESRQDIRPYSRVGRRMPATATGLGKAVLAERPDLVPSSFEQLTPRSITDPGVFEAEMRATRRRGYATDNEESTTGLRCIALALPYTEPVTDAISCSIPASRWTQQQEDEIVAAMRVAVERAVIQAPLRS</sequence>
<dbReference type="SUPFAM" id="SSF46785">
    <property type="entry name" value="Winged helix' DNA-binding domain"/>
    <property type="match status" value="1"/>
</dbReference>
<dbReference type="Pfam" id="PF01614">
    <property type="entry name" value="IclR_C"/>
    <property type="match status" value="1"/>
</dbReference>
<dbReference type="GO" id="GO:0006071">
    <property type="term" value="P:glycerol metabolic process"/>
    <property type="evidence" value="ECO:0007669"/>
    <property type="project" value="UniProtKB-KW"/>
</dbReference>
<evidence type="ECO:0000259" key="8">
    <source>
        <dbReference type="PROSITE" id="PS51078"/>
    </source>
</evidence>
<evidence type="ECO:0000256" key="3">
    <source>
        <dbReference type="ARBA" id="ARBA00023125"/>
    </source>
</evidence>
<dbReference type="PROSITE" id="PS51078">
    <property type="entry name" value="ICLR_ED"/>
    <property type="match status" value="1"/>
</dbReference>
<feature type="domain" description="HTH iclR-type" evidence="7">
    <location>
        <begin position="14"/>
        <end position="76"/>
    </location>
</feature>
<evidence type="ECO:0000313" key="10">
    <source>
        <dbReference type="EMBL" id="SYZ32140.1"/>
    </source>
</evidence>
<comment type="function">
    <text evidence="5">May be an activator protein for the gylABX operon.</text>
</comment>
<dbReference type="SMART" id="SM00346">
    <property type="entry name" value="HTH_ICLR"/>
    <property type="match status" value="1"/>
</dbReference>
<dbReference type="Gene3D" id="3.30.450.40">
    <property type="match status" value="1"/>
</dbReference>
<organism evidence="10 11">
    <name type="scientific">Propionibacterium australiense</name>
    <dbReference type="NCBI Taxonomy" id="119981"/>
    <lineage>
        <taxon>Bacteria</taxon>
        <taxon>Bacillati</taxon>
        <taxon>Actinomycetota</taxon>
        <taxon>Actinomycetes</taxon>
        <taxon>Propionibacteriales</taxon>
        <taxon>Propionibacteriaceae</taxon>
        <taxon>Propionibacterium</taxon>
    </lineage>
</organism>
<gene>
    <name evidence="9" type="ORF">D7U36_02230</name>
    <name evidence="10" type="ORF">PROPAUS_0015</name>
</gene>
<dbReference type="InterPro" id="IPR014757">
    <property type="entry name" value="Tscrpt_reg_IclR_C"/>
</dbReference>
<accession>A0A383S2C0</accession>
<evidence type="ECO:0000256" key="2">
    <source>
        <dbReference type="ARBA" id="ARBA00023015"/>
    </source>
</evidence>
<keyword evidence="4" id="KW-0804">Transcription</keyword>
<evidence type="ECO:0000256" key="4">
    <source>
        <dbReference type="ARBA" id="ARBA00023163"/>
    </source>
</evidence>
<dbReference type="InterPro" id="IPR005471">
    <property type="entry name" value="Tscrpt_reg_IclR_N"/>
</dbReference>
<dbReference type="EMBL" id="RCIW01000002">
    <property type="protein sequence ID" value="RLP12820.1"/>
    <property type="molecule type" value="Genomic_DNA"/>
</dbReference>
<dbReference type="EMBL" id="UNQJ01000001">
    <property type="protein sequence ID" value="SYZ32140.1"/>
    <property type="molecule type" value="Genomic_DNA"/>
</dbReference>
<dbReference type="InterPro" id="IPR029016">
    <property type="entry name" value="GAF-like_dom_sf"/>
</dbReference>
<name>A0A383S2C0_9ACTN</name>
<dbReference type="RefSeq" id="WP_119160532.1">
    <property type="nucleotide sequence ID" value="NZ_LR134442.1"/>
</dbReference>
<evidence type="ECO:0000256" key="1">
    <source>
        <dbReference type="ARBA" id="ARBA00022798"/>
    </source>
</evidence>
<dbReference type="InterPro" id="IPR050707">
    <property type="entry name" value="HTH_MetabolicPath_Reg"/>
</dbReference>
<evidence type="ECO:0000256" key="6">
    <source>
        <dbReference type="ARBA" id="ARBA00070406"/>
    </source>
</evidence>
<dbReference type="Proteomes" id="UP000263928">
    <property type="component" value="Unassembled WGS sequence"/>
</dbReference>